<sequence length="625" mass="71776">MPLKVNRSTMRIAFSKIYLLLAFGVLLGCQEKKTMADYRLEGSMRKWQPVTITFNGPLAAEKDSLNPFLDYQLLVNFSNGNDRKTVLGYFAADGDAGNTGSEQGNKWRVKFAPDRVGQWKFEAFLMEGTDIAVKQFTMPKKNNSIWALKGDFQVMEIDTTDSGFYRTGQLKYDGERYLVESETQDYFIKNGVGSPETFLAYHEFDGTFKNGGVETPSLIDGLHRYENHISDWNEEDGTWQDEKGKGILGALNYLAKKGMNSLYFMVMNVAGDGDNVWPWISPNERTRFYVSKLDQWDFVFTHMDKLGMAMNFFTQETENDTLLNHGDLGLERMLYYKEMVARFGHHLGVVWNLGEETNRTTKQLKSYAEYIRSIDPYDHPIAVHNHIRVTGKRMEGRPLDPIKETFSPLLGYTNLEIPSLQMYDTTEVHQEVKKWVDLSKNSKKPWVVYVDEIGHYDIGVTTDTASNNNYDMVMHSSLWGSLLSGAGGTSWYFGGLDQANNDMAAEDFRVRDKWWTVSNNATEFFKRHLPFWEMQNHDELLSNKKAYCFAKKDEIYVVYLPKGEKTDLTISDGAFSIAFYDPKEGGMLHDKQNEGWRITKPNSVELSAFNGQKNKDWVILIARNK</sequence>
<organism evidence="2 3">
    <name type="scientific">Euzebyella marina</name>
    <dbReference type="NCBI Taxonomy" id="1761453"/>
    <lineage>
        <taxon>Bacteria</taxon>
        <taxon>Pseudomonadati</taxon>
        <taxon>Bacteroidota</taxon>
        <taxon>Flavobacteriia</taxon>
        <taxon>Flavobacteriales</taxon>
        <taxon>Flavobacteriaceae</taxon>
        <taxon>Euzebyella</taxon>
    </lineage>
</organism>
<dbReference type="Gene3D" id="3.20.20.80">
    <property type="entry name" value="Glycosidases"/>
    <property type="match status" value="1"/>
</dbReference>
<protein>
    <submittedName>
        <fullName evidence="2">DUF5060 domain-containing protein</fullName>
    </submittedName>
</protein>
<accession>A0A3G2L5E9</accession>
<dbReference type="AlphaFoldDB" id="A0A3G2L5E9"/>
<dbReference type="InterPro" id="IPR017853">
    <property type="entry name" value="GH"/>
</dbReference>
<dbReference type="InterPro" id="IPR032260">
    <property type="entry name" value="DUF5060"/>
</dbReference>
<evidence type="ECO:0000259" key="1">
    <source>
        <dbReference type="Pfam" id="PF16586"/>
    </source>
</evidence>
<dbReference type="Proteomes" id="UP000276309">
    <property type="component" value="Chromosome"/>
</dbReference>
<dbReference type="InterPro" id="IPR013783">
    <property type="entry name" value="Ig-like_fold"/>
</dbReference>
<gene>
    <name evidence="2" type="ORF">D1013_08660</name>
</gene>
<dbReference type="Pfam" id="PF16586">
    <property type="entry name" value="DUF5060"/>
    <property type="match status" value="1"/>
</dbReference>
<keyword evidence="3" id="KW-1185">Reference proteome</keyword>
<reference evidence="2 3" key="1">
    <citation type="submission" date="2018-08" db="EMBL/GenBank/DDBJ databases">
        <title>The reduced genetic potential of extracellular carbohydrate catabolism in Euzebyella marina RN62, a Flavobacteriia bacterium isolated from the hadal water.</title>
        <authorList>
            <person name="Xue C."/>
        </authorList>
    </citation>
    <scope>NUCLEOTIDE SEQUENCE [LARGE SCALE GENOMIC DNA]</scope>
    <source>
        <strain evidence="2 3">RN62</strain>
    </source>
</reference>
<dbReference type="OrthoDB" id="266054at2"/>
<evidence type="ECO:0000313" key="3">
    <source>
        <dbReference type="Proteomes" id="UP000276309"/>
    </source>
</evidence>
<name>A0A3G2L5E9_9FLAO</name>
<dbReference type="SUPFAM" id="SSF51445">
    <property type="entry name" value="(Trans)glycosidases"/>
    <property type="match status" value="1"/>
</dbReference>
<dbReference type="PROSITE" id="PS51257">
    <property type="entry name" value="PROKAR_LIPOPROTEIN"/>
    <property type="match status" value="1"/>
</dbReference>
<dbReference type="Gene3D" id="2.60.40.10">
    <property type="entry name" value="Immunoglobulins"/>
    <property type="match status" value="1"/>
</dbReference>
<proteinExistence type="predicted"/>
<feature type="domain" description="DUF5060" evidence="1">
    <location>
        <begin position="44"/>
        <end position="123"/>
    </location>
</feature>
<dbReference type="KEGG" id="emar:D1013_08660"/>
<evidence type="ECO:0000313" key="2">
    <source>
        <dbReference type="EMBL" id="AYN67426.1"/>
    </source>
</evidence>
<dbReference type="EMBL" id="CP032050">
    <property type="protein sequence ID" value="AYN67426.1"/>
    <property type="molecule type" value="Genomic_DNA"/>
</dbReference>